<comment type="similarity">
    <text evidence="1 9 10">Belongs to the acetokinase family.</text>
</comment>
<comment type="subcellular location">
    <subcellularLocation>
        <location evidence="9">Cytoplasm</location>
    </subcellularLocation>
</comment>
<dbReference type="EC" id="2.7.2.1" evidence="9"/>
<dbReference type="SUPFAM" id="SSF53067">
    <property type="entry name" value="Actin-like ATPase domain"/>
    <property type="match status" value="2"/>
</dbReference>
<dbReference type="RefSeq" id="WP_054340820.1">
    <property type="nucleotide sequence ID" value="NZ_FTOE01000007.1"/>
</dbReference>
<dbReference type="Proteomes" id="UP000185999">
    <property type="component" value="Unassembled WGS sequence"/>
</dbReference>
<keyword evidence="5 9" id="KW-0547">Nucleotide-binding</keyword>
<keyword evidence="2 9" id="KW-0963">Cytoplasm</keyword>
<reference evidence="12" key="1">
    <citation type="submission" date="2017-01" db="EMBL/GenBank/DDBJ databases">
        <authorList>
            <person name="Varghese N."/>
            <person name="Submissions S."/>
        </authorList>
    </citation>
    <scope>NUCLEOTIDE SEQUENCE [LARGE SCALE GENOMIC DNA]</scope>
    <source>
        <strain evidence="12">DSM 22306</strain>
    </source>
</reference>
<feature type="site" description="Transition state stabilizer" evidence="9">
    <location>
        <position position="183"/>
    </location>
</feature>
<dbReference type="GO" id="GO:0005524">
    <property type="term" value="F:ATP binding"/>
    <property type="evidence" value="ECO:0007669"/>
    <property type="project" value="UniProtKB-KW"/>
</dbReference>
<feature type="binding site" evidence="9">
    <location>
        <position position="95"/>
    </location>
    <ligand>
        <name>substrate</name>
    </ligand>
</feature>
<evidence type="ECO:0000256" key="6">
    <source>
        <dbReference type="ARBA" id="ARBA00022777"/>
    </source>
</evidence>
<dbReference type="STRING" id="619304.SAMN05421760_107145"/>
<proteinExistence type="inferred from homology"/>
<evidence type="ECO:0000313" key="11">
    <source>
        <dbReference type="EMBL" id="SIS91461.1"/>
    </source>
</evidence>
<evidence type="ECO:0000256" key="2">
    <source>
        <dbReference type="ARBA" id="ARBA00022490"/>
    </source>
</evidence>
<dbReference type="GO" id="GO:0006085">
    <property type="term" value="P:acetyl-CoA biosynthetic process"/>
    <property type="evidence" value="ECO:0007669"/>
    <property type="project" value="UniProtKB-UniRule"/>
</dbReference>
<keyword evidence="12" id="KW-1185">Reference proteome</keyword>
<evidence type="ECO:0000256" key="1">
    <source>
        <dbReference type="ARBA" id="ARBA00008748"/>
    </source>
</evidence>
<feature type="site" description="Transition state stabilizer" evidence="9">
    <location>
        <position position="243"/>
    </location>
</feature>
<dbReference type="PRINTS" id="PR00471">
    <property type="entry name" value="ACETATEKNASE"/>
</dbReference>
<comment type="function">
    <text evidence="9">Catalyzes the formation of acetyl phosphate from acetate and ATP. Can also catalyze the reverse reaction.</text>
</comment>
<dbReference type="InterPro" id="IPR023865">
    <property type="entry name" value="Aliphatic_acid_kinase_CS"/>
</dbReference>
<dbReference type="AlphaFoldDB" id="A0A1N7MZV4"/>
<keyword evidence="6 9" id="KW-0418">Kinase</keyword>
<keyword evidence="8 9" id="KW-0460">Magnesium</keyword>
<dbReference type="Pfam" id="PF00871">
    <property type="entry name" value="Acetate_kinase"/>
    <property type="match status" value="1"/>
</dbReference>
<comment type="subunit">
    <text evidence="9">Homodimer.</text>
</comment>
<evidence type="ECO:0000256" key="10">
    <source>
        <dbReference type="RuleBase" id="RU003835"/>
    </source>
</evidence>
<dbReference type="PANTHER" id="PTHR21060:SF21">
    <property type="entry name" value="ACETATE KINASE"/>
    <property type="match status" value="1"/>
</dbReference>
<dbReference type="NCBIfam" id="TIGR00016">
    <property type="entry name" value="ackA"/>
    <property type="match status" value="1"/>
</dbReference>
<dbReference type="GO" id="GO:0005829">
    <property type="term" value="C:cytosol"/>
    <property type="evidence" value="ECO:0007669"/>
    <property type="project" value="TreeGrafter"/>
</dbReference>
<feature type="binding site" evidence="9">
    <location>
        <position position="8"/>
    </location>
    <ligand>
        <name>Mg(2+)</name>
        <dbReference type="ChEBI" id="CHEBI:18420"/>
    </ligand>
</feature>
<feature type="binding site" evidence="9">
    <location>
        <begin position="330"/>
        <end position="334"/>
    </location>
    <ligand>
        <name>ATP</name>
        <dbReference type="ChEBI" id="CHEBI:30616"/>
    </ligand>
</feature>
<dbReference type="EMBL" id="FTOE01000007">
    <property type="protein sequence ID" value="SIS91461.1"/>
    <property type="molecule type" value="Genomic_DNA"/>
</dbReference>
<dbReference type="OrthoDB" id="9802453at2"/>
<evidence type="ECO:0000256" key="5">
    <source>
        <dbReference type="ARBA" id="ARBA00022741"/>
    </source>
</evidence>
<dbReference type="PANTHER" id="PTHR21060">
    <property type="entry name" value="ACETATE KINASE"/>
    <property type="match status" value="1"/>
</dbReference>
<evidence type="ECO:0000313" key="12">
    <source>
        <dbReference type="Proteomes" id="UP000185999"/>
    </source>
</evidence>
<gene>
    <name evidence="9" type="primary">ackA</name>
    <name evidence="11" type="ORF">SAMN05421760_107145</name>
</gene>
<organism evidence="11 12">
    <name type="scientific">Neptunomonas antarctica</name>
    <dbReference type="NCBI Taxonomy" id="619304"/>
    <lineage>
        <taxon>Bacteria</taxon>
        <taxon>Pseudomonadati</taxon>
        <taxon>Pseudomonadota</taxon>
        <taxon>Gammaproteobacteria</taxon>
        <taxon>Oceanospirillales</taxon>
        <taxon>Oceanospirillaceae</taxon>
        <taxon>Neptunomonas</taxon>
    </lineage>
</organism>
<evidence type="ECO:0000256" key="8">
    <source>
        <dbReference type="ARBA" id="ARBA00022842"/>
    </source>
</evidence>
<dbReference type="InterPro" id="IPR000890">
    <property type="entry name" value="Aliphatic_acid_kin_short-chain"/>
</dbReference>
<feature type="binding site" evidence="9">
    <location>
        <position position="381"/>
    </location>
    <ligand>
        <name>Mg(2+)</name>
        <dbReference type="ChEBI" id="CHEBI:18420"/>
    </ligand>
</feature>
<dbReference type="PIRSF" id="PIRSF000722">
    <property type="entry name" value="Acetate_prop_kin"/>
    <property type="match status" value="1"/>
</dbReference>
<dbReference type="InterPro" id="IPR004372">
    <property type="entry name" value="Ac/propionate_kinase"/>
</dbReference>
<sequence length="395" mass="43105">MQTILTINGGSSSLKCTLFKTASHEETPIYQFKLGNILGEPRITLSDSSGNKITPPTIDISHVPKNERHKAALRTVLNWLEEHAPHLRLTAFGHRVVHGGELFTAPVLIDSPTMTALEAFIPLAPLHQPYNLLLIEACQALKPDLPQVACFDTTFHVGQPAVERHYAIPRKYTKEGIHRYGFHGLSYEYIQKTLKRLSTEASLAKTIVCHLGAGASMCAIHQGKSIASTMGFTAVDGLPMGTRCGNIDPGVLLYLQRHHHMDTDALEKLIYQESGWLGVSGLSSDMLTLHQAHTPEAEEAIDMLAYRIALELGRLSAAMEGLEQIVFTGGVGENDANLRQRVLKRSQWLGAIIDDAANEASLSVINAAASKVVIRVIPTNEEAMIAHHVTEVIGA</sequence>
<dbReference type="HAMAP" id="MF_00020">
    <property type="entry name" value="Acetate_kinase"/>
    <property type="match status" value="1"/>
</dbReference>
<accession>A0A1N7MZV4</accession>
<keyword evidence="3 9" id="KW-0808">Transferase</keyword>
<name>A0A1N7MZV4_9GAMM</name>
<dbReference type="Gene3D" id="3.30.420.40">
    <property type="match status" value="2"/>
</dbReference>
<evidence type="ECO:0000256" key="7">
    <source>
        <dbReference type="ARBA" id="ARBA00022840"/>
    </source>
</evidence>
<dbReference type="PROSITE" id="PS01076">
    <property type="entry name" value="ACETATE_KINASE_2"/>
    <property type="match status" value="1"/>
</dbReference>
<protein>
    <recommendedName>
        <fullName evidence="9">Acetate kinase</fullName>
        <ecNumber evidence="9">2.7.2.1</ecNumber>
    </recommendedName>
    <alternativeName>
        <fullName evidence="9">Acetokinase</fullName>
    </alternativeName>
</protein>
<comment type="caution">
    <text evidence="9">Lacks conserved residue(s) required for the propagation of feature annotation.</text>
</comment>
<evidence type="ECO:0000256" key="3">
    <source>
        <dbReference type="ARBA" id="ARBA00022679"/>
    </source>
</evidence>
<feature type="binding site" evidence="9">
    <location>
        <position position="15"/>
    </location>
    <ligand>
        <name>ATP</name>
        <dbReference type="ChEBI" id="CHEBI:30616"/>
    </ligand>
</feature>
<comment type="catalytic activity">
    <reaction evidence="9">
        <text>acetate + ATP = acetyl phosphate + ADP</text>
        <dbReference type="Rhea" id="RHEA:11352"/>
        <dbReference type="ChEBI" id="CHEBI:22191"/>
        <dbReference type="ChEBI" id="CHEBI:30089"/>
        <dbReference type="ChEBI" id="CHEBI:30616"/>
        <dbReference type="ChEBI" id="CHEBI:456216"/>
        <dbReference type="EC" id="2.7.2.1"/>
    </reaction>
</comment>
<dbReference type="InterPro" id="IPR043129">
    <property type="entry name" value="ATPase_NBD"/>
</dbReference>
<keyword evidence="7 9" id="KW-0067">ATP-binding</keyword>
<comment type="pathway">
    <text evidence="9">Metabolic intermediate biosynthesis; acetyl-CoA biosynthesis; acetyl-CoA from acetate: step 1/2.</text>
</comment>
<dbReference type="PROSITE" id="PS01075">
    <property type="entry name" value="ACETATE_KINASE_1"/>
    <property type="match status" value="1"/>
</dbReference>
<dbReference type="GO" id="GO:0000287">
    <property type="term" value="F:magnesium ion binding"/>
    <property type="evidence" value="ECO:0007669"/>
    <property type="project" value="UniProtKB-UniRule"/>
</dbReference>
<dbReference type="UniPathway" id="UPA00340">
    <property type="reaction ID" value="UER00458"/>
</dbReference>
<keyword evidence="4 9" id="KW-0479">Metal-binding</keyword>
<feature type="active site" description="Proton donor/acceptor" evidence="9">
    <location>
        <position position="152"/>
    </location>
</feature>
<evidence type="ECO:0000256" key="9">
    <source>
        <dbReference type="HAMAP-Rule" id="MF_00020"/>
    </source>
</evidence>
<comment type="cofactor">
    <cofactor evidence="9">
        <name>Mg(2+)</name>
        <dbReference type="ChEBI" id="CHEBI:18420"/>
    </cofactor>
    <cofactor evidence="9">
        <name>Mn(2+)</name>
        <dbReference type="ChEBI" id="CHEBI:29035"/>
    </cofactor>
    <text evidence="9">Mg(2+). Can also accept Mn(2+).</text>
</comment>
<feature type="binding site" evidence="9">
    <location>
        <begin position="210"/>
        <end position="214"/>
    </location>
    <ligand>
        <name>ATP</name>
        <dbReference type="ChEBI" id="CHEBI:30616"/>
    </ligand>
</feature>
<evidence type="ECO:0000256" key="4">
    <source>
        <dbReference type="ARBA" id="ARBA00022723"/>
    </source>
</evidence>
<dbReference type="GO" id="GO:0008776">
    <property type="term" value="F:acetate kinase activity"/>
    <property type="evidence" value="ECO:0007669"/>
    <property type="project" value="UniProtKB-UniRule"/>
</dbReference>
<dbReference type="GO" id="GO:0006083">
    <property type="term" value="P:acetate metabolic process"/>
    <property type="evidence" value="ECO:0007669"/>
    <property type="project" value="TreeGrafter"/>
</dbReference>